<feature type="compositionally biased region" description="Basic and acidic residues" evidence="1">
    <location>
        <begin position="90"/>
        <end position="101"/>
    </location>
</feature>
<evidence type="ECO:0000313" key="3">
    <source>
        <dbReference type="Proteomes" id="UP000236291"/>
    </source>
</evidence>
<feature type="region of interest" description="Disordered" evidence="1">
    <location>
        <begin position="69"/>
        <end position="101"/>
    </location>
</feature>
<accession>A0A2K3LH90</accession>
<keyword evidence="2" id="KW-0418">Kinase</keyword>
<reference evidence="2 3" key="2">
    <citation type="journal article" date="2017" name="Front. Plant Sci.">
        <title>Gene Classification and Mining of Molecular Markers Useful in Red Clover (Trifolium pratense) Breeding.</title>
        <authorList>
            <person name="Istvanek J."/>
            <person name="Dluhosova J."/>
            <person name="Dluhos P."/>
            <person name="Patkova L."/>
            <person name="Nedelnik J."/>
            <person name="Repkova J."/>
        </authorList>
    </citation>
    <scope>NUCLEOTIDE SEQUENCE [LARGE SCALE GENOMIC DNA]</scope>
    <source>
        <strain evidence="3">cv. Tatra</strain>
        <tissue evidence="2">Young leaves</tissue>
    </source>
</reference>
<keyword evidence="2" id="KW-0808">Transferase</keyword>
<organism evidence="2 3">
    <name type="scientific">Trifolium pratense</name>
    <name type="common">Red clover</name>
    <dbReference type="NCBI Taxonomy" id="57577"/>
    <lineage>
        <taxon>Eukaryota</taxon>
        <taxon>Viridiplantae</taxon>
        <taxon>Streptophyta</taxon>
        <taxon>Embryophyta</taxon>
        <taxon>Tracheophyta</taxon>
        <taxon>Spermatophyta</taxon>
        <taxon>Magnoliopsida</taxon>
        <taxon>eudicotyledons</taxon>
        <taxon>Gunneridae</taxon>
        <taxon>Pentapetalae</taxon>
        <taxon>rosids</taxon>
        <taxon>fabids</taxon>
        <taxon>Fabales</taxon>
        <taxon>Fabaceae</taxon>
        <taxon>Papilionoideae</taxon>
        <taxon>50 kb inversion clade</taxon>
        <taxon>NPAAA clade</taxon>
        <taxon>Hologalegina</taxon>
        <taxon>IRL clade</taxon>
        <taxon>Trifolieae</taxon>
        <taxon>Trifolium</taxon>
    </lineage>
</organism>
<reference evidence="2 3" key="1">
    <citation type="journal article" date="2014" name="Am. J. Bot.">
        <title>Genome assembly and annotation for red clover (Trifolium pratense; Fabaceae).</title>
        <authorList>
            <person name="Istvanek J."/>
            <person name="Jaros M."/>
            <person name="Krenek A."/>
            <person name="Repkova J."/>
        </authorList>
    </citation>
    <scope>NUCLEOTIDE SEQUENCE [LARGE SCALE GENOMIC DNA]</scope>
    <source>
        <strain evidence="3">cv. Tatra</strain>
        <tissue evidence="2">Young leaves</tissue>
    </source>
</reference>
<evidence type="ECO:0000256" key="1">
    <source>
        <dbReference type="SAM" id="MobiDB-lite"/>
    </source>
</evidence>
<dbReference type="AlphaFoldDB" id="A0A2K3LH90"/>
<dbReference type="Proteomes" id="UP000236291">
    <property type="component" value="Unassembled WGS sequence"/>
</dbReference>
<proteinExistence type="predicted"/>
<sequence>MAGNRSLISNLLPPIIPHNIAVANVSKAQVTGVGQSSPLSSLSLNHVLFVYRSPFNLISIAKRKEHGKPALMPTDAVRKRERKTSANPIMEHRFASDKPVR</sequence>
<evidence type="ECO:0000313" key="2">
    <source>
        <dbReference type="EMBL" id="PNX77899.1"/>
    </source>
</evidence>
<dbReference type="GO" id="GO:0016301">
    <property type="term" value="F:kinase activity"/>
    <property type="evidence" value="ECO:0007669"/>
    <property type="project" value="UniProtKB-KW"/>
</dbReference>
<dbReference type="EMBL" id="ASHM01033125">
    <property type="protein sequence ID" value="PNX77899.1"/>
    <property type="molecule type" value="Genomic_DNA"/>
</dbReference>
<keyword evidence="2" id="KW-0675">Receptor</keyword>
<gene>
    <name evidence="2" type="ORF">L195_g033871</name>
</gene>
<name>A0A2K3LH90_TRIPR</name>
<comment type="caution">
    <text evidence="2">The sequence shown here is derived from an EMBL/GenBank/DDBJ whole genome shotgun (WGS) entry which is preliminary data.</text>
</comment>
<protein>
    <submittedName>
        <fullName evidence="2">Receptor-like protein kinase</fullName>
    </submittedName>
</protein>